<dbReference type="RefSeq" id="WP_344774553.1">
    <property type="nucleotide sequence ID" value="NZ_BAABAH010000005.1"/>
</dbReference>
<dbReference type="PANTHER" id="PTHR30173">
    <property type="entry name" value="SIGMA 19 FACTOR"/>
    <property type="match status" value="1"/>
</dbReference>
<dbReference type="Pfam" id="PF08281">
    <property type="entry name" value="Sigma70_r4_2"/>
    <property type="match status" value="1"/>
</dbReference>
<comment type="caution">
    <text evidence="8">The sequence shown here is derived from an EMBL/GenBank/DDBJ whole genome shotgun (WGS) entry which is preliminary data.</text>
</comment>
<dbReference type="Gene3D" id="3.10.450.50">
    <property type="match status" value="1"/>
</dbReference>
<proteinExistence type="inferred from homology"/>
<dbReference type="SUPFAM" id="SSF54427">
    <property type="entry name" value="NTF2-like"/>
    <property type="match status" value="1"/>
</dbReference>
<dbReference type="InterPro" id="IPR013249">
    <property type="entry name" value="RNA_pol_sigma70_r4_t2"/>
</dbReference>
<comment type="similarity">
    <text evidence="1">Belongs to the sigma-70 factor family. ECF subfamily.</text>
</comment>
<dbReference type="SUPFAM" id="SSF88946">
    <property type="entry name" value="Sigma2 domain of RNA polymerase sigma factors"/>
    <property type="match status" value="1"/>
</dbReference>
<evidence type="ECO:0000256" key="2">
    <source>
        <dbReference type="ARBA" id="ARBA00011344"/>
    </source>
</evidence>
<evidence type="ECO:0000256" key="5">
    <source>
        <dbReference type="ARBA" id="ARBA00023163"/>
    </source>
</evidence>
<evidence type="ECO:0000259" key="7">
    <source>
        <dbReference type="Pfam" id="PF08281"/>
    </source>
</evidence>
<feature type="domain" description="RNA polymerase sigma-70 region 2" evidence="6">
    <location>
        <begin position="8"/>
        <end position="73"/>
    </location>
</feature>
<keyword evidence="4" id="KW-0731">Sigma factor</keyword>
<dbReference type="InterPro" id="IPR013324">
    <property type="entry name" value="RNA_pol_sigma_r3/r4-like"/>
</dbReference>
<dbReference type="InterPro" id="IPR052704">
    <property type="entry name" value="ECF_Sigma-70_Domain"/>
</dbReference>
<feature type="domain" description="RNA polymerase sigma factor 70 region 4 type 2" evidence="7">
    <location>
        <begin position="106"/>
        <end position="156"/>
    </location>
</feature>
<dbReference type="InterPro" id="IPR007627">
    <property type="entry name" value="RNA_pol_sigma70_r2"/>
</dbReference>
<dbReference type="NCBIfam" id="NF007214">
    <property type="entry name" value="PRK09636.1"/>
    <property type="match status" value="1"/>
</dbReference>
<gene>
    <name evidence="8" type="ORF">GCM10022242_18230</name>
</gene>
<dbReference type="NCBIfam" id="TIGR02937">
    <property type="entry name" value="sigma70-ECF"/>
    <property type="match status" value="1"/>
</dbReference>
<dbReference type="PANTHER" id="PTHR30173:SF36">
    <property type="entry name" value="ECF RNA POLYMERASE SIGMA FACTOR SIGJ"/>
    <property type="match status" value="1"/>
</dbReference>
<dbReference type="Gene3D" id="1.10.1740.10">
    <property type="match status" value="1"/>
</dbReference>
<dbReference type="InterPro" id="IPR014303">
    <property type="entry name" value="RNA_pol_sigma-70_ECF"/>
</dbReference>
<sequence>MSEDPFLAHRGLLFTVAYEMLGSAADAEDAVQETWLRWDGIGPERRAGVRDPRAYLVRTVTRQSLNRMRSLARRREDYVGEWLPEPLLTSPDVAEDVELAESLSIAMLTVLETLTPTERAVFVLREVFDLPYDEIAAATGRTAAGVRQVAHRAREHVAARRPRMEVDRSEQRQVMDRFLAALTSGDVQGLMDALAPDAVLIADGGGFAAAARQPILGSKLIVAFLRNFPRFAEGTELRVVWINGAPALRMDGPDPVGTSAISMVVEDGRITKLFAMRNPHKLERIDEEVVLGR</sequence>
<dbReference type="Gene3D" id="1.10.10.10">
    <property type="entry name" value="Winged helix-like DNA-binding domain superfamily/Winged helix DNA-binding domain"/>
    <property type="match status" value="1"/>
</dbReference>
<keyword evidence="9" id="KW-1185">Reference proteome</keyword>
<dbReference type="Pfam" id="PF04542">
    <property type="entry name" value="Sigma70_r2"/>
    <property type="match status" value="1"/>
</dbReference>
<reference evidence="9" key="1">
    <citation type="journal article" date="2019" name="Int. J. Syst. Evol. Microbiol.">
        <title>The Global Catalogue of Microorganisms (GCM) 10K type strain sequencing project: providing services to taxonomists for standard genome sequencing and annotation.</title>
        <authorList>
            <consortium name="The Broad Institute Genomics Platform"/>
            <consortium name="The Broad Institute Genome Sequencing Center for Infectious Disease"/>
            <person name="Wu L."/>
            <person name="Ma J."/>
        </authorList>
    </citation>
    <scope>NUCLEOTIDE SEQUENCE [LARGE SCALE GENOMIC DNA]</scope>
    <source>
        <strain evidence="9">JCM 16953</strain>
    </source>
</reference>
<evidence type="ECO:0000259" key="6">
    <source>
        <dbReference type="Pfam" id="PF04542"/>
    </source>
</evidence>
<keyword evidence="3" id="KW-0805">Transcription regulation</keyword>
<dbReference type="SUPFAM" id="SSF88659">
    <property type="entry name" value="Sigma3 and sigma4 domains of RNA polymerase sigma factors"/>
    <property type="match status" value="1"/>
</dbReference>
<keyword evidence="5" id="KW-0804">Transcription</keyword>
<dbReference type="EMBL" id="BAABAH010000005">
    <property type="protein sequence ID" value="GAA3816554.1"/>
    <property type="molecule type" value="Genomic_DNA"/>
</dbReference>
<name>A0ABP7IEU4_9ACTN</name>
<evidence type="ECO:0000256" key="3">
    <source>
        <dbReference type="ARBA" id="ARBA00023015"/>
    </source>
</evidence>
<dbReference type="InterPro" id="IPR032710">
    <property type="entry name" value="NTF2-like_dom_sf"/>
</dbReference>
<dbReference type="InterPro" id="IPR013325">
    <property type="entry name" value="RNA_pol_sigma_r2"/>
</dbReference>
<dbReference type="InterPro" id="IPR036388">
    <property type="entry name" value="WH-like_DNA-bd_sf"/>
</dbReference>
<accession>A0ABP7IEU4</accession>
<evidence type="ECO:0000313" key="9">
    <source>
        <dbReference type="Proteomes" id="UP001501821"/>
    </source>
</evidence>
<evidence type="ECO:0000256" key="4">
    <source>
        <dbReference type="ARBA" id="ARBA00023082"/>
    </source>
</evidence>
<organism evidence="8 9">
    <name type="scientific">Nocardioides panacisoli</name>
    <dbReference type="NCBI Taxonomy" id="627624"/>
    <lineage>
        <taxon>Bacteria</taxon>
        <taxon>Bacillati</taxon>
        <taxon>Actinomycetota</taxon>
        <taxon>Actinomycetes</taxon>
        <taxon>Propionibacteriales</taxon>
        <taxon>Nocardioidaceae</taxon>
        <taxon>Nocardioides</taxon>
    </lineage>
</organism>
<comment type="subunit">
    <text evidence="2">Interacts transiently with the RNA polymerase catalytic core formed by RpoA, RpoB, RpoC and RpoZ (2 alpha, 1 beta, 1 beta' and 1 omega subunit) to form the RNA polymerase holoenzyme that can initiate transcription.</text>
</comment>
<dbReference type="Proteomes" id="UP001501821">
    <property type="component" value="Unassembled WGS sequence"/>
</dbReference>
<protein>
    <submittedName>
        <fullName evidence="8">RNA polymerase sigma-70 factor</fullName>
    </submittedName>
</protein>
<evidence type="ECO:0000313" key="8">
    <source>
        <dbReference type="EMBL" id="GAA3816554.1"/>
    </source>
</evidence>
<dbReference type="NCBIfam" id="TIGR02957">
    <property type="entry name" value="SigX4"/>
    <property type="match status" value="1"/>
</dbReference>
<evidence type="ECO:0000256" key="1">
    <source>
        <dbReference type="ARBA" id="ARBA00010641"/>
    </source>
</evidence>
<dbReference type="InterPro" id="IPR014284">
    <property type="entry name" value="RNA_pol_sigma-70_dom"/>
</dbReference>